<organism evidence="2 3">
    <name type="scientific">Elysia crispata</name>
    <name type="common">lettuce slug</name>
    <dbReference type="NCBI Taxonomy" id="231223"/>
    <lineage>
        <taxon>Eukaryota</taxon>
        <taxon>Metazoa</taxon>
        <taxon>Spiralia</taxon>
        <taxon>Lophotrochozoa</taxon>
        <taxon>Mollusca</taxon>
        <taxon>Gastropoda</taxon>
        <taxon>Heterobranchia</taxon>
        <taxon>Euthyneura</taxon>
        <taxon>Panpulmonata</taxon>
        <taxon>Sacoglossa</taxon>
        <taxon>Placobranchoidea</taxon>
        <taxon>Plakobranchidae</taxon>
        <taxon>Elysia</taxon>
    </lineage>
</organism>
<dbReference type="Proteomes" id="UP001283361">
    <property type="component" value="Unassembled WGS sequence"/>
</dbReference>
<reference evidence="2" key="1">
    <citation type="journal article" date="2023" name="G3 (Bethesda)">
        <title>A reference genome for the long-term kleptoplast-retaining sea slug Elysia crispata morphotype clarki.</title>
        <authorList>
            <person name="Eastman K.E."/>
            <person name="Pendleton A.L."/>
            <person name="Shaikh M.A."/>
            <person name="Suttiyut T."/>
            <person name="Ogas R."/>
            <person name="Tomko P."/>
            <person name="Gavelis G."/>
            <person name="Widhalm J.R."/>
            <person name="Wisecaver J.H."/>
        </authorList>
    </citation>
    <scope>NUCLEOTIDE SEQUENCE</scope>
    <source>
        <strain evidence="2">ECLA1</strain>
    </source>
</reference>
<proteinExistence type="predicted"/>
<evidence type="ECO:0000313" key="3">
    <source>
        <dbReference type="Proteomes" id="UP001283361"/>
    </source>
</evidence>
<sequence>MSWAQGERQVRDMLFVQLDATIELRLVSTFIGSVVCCRELHKKIYQPLNTGGNRSQRFSSPASRRDTTHRTALISWFVAFLPFQTDLANQFFSHSRNFRGRDWERGNLEKDQDVSATPPELSRGESKNLSRLYGSRSPDFLESLHPEEDNVFIELPTDLRSNMPIRWITCLTDSIYRFRKQNRTLHLFSRYTRVTTEKVCHSGRLRREWKRQKCLQRYTRVTTEKVCHSGRLSREGKRQKCLQRNARVTTEKVCHSGRLSREGTRQKCLQRYTRVTTEKVCHSGRLSREGKRHKCLQRYTRVTTEKVCHSGRLSREGKRQKCLQRYTRVTTDKVCHSGRLSREGKRQKCLQRYTRVTTDKVCHSGRLSREGKRQKCLQRYTRVTTDKVCHSGRLSREGKRQKCLQRYTRVTTEKVCHSGRLSREGKRQKCLQRNARVTTDKRSQQQHHILHKDEPNRRGRHDETEHWGSLQGSLIRSVPLGLTTKVV</sequence>
<feature type="compositionally biased region" description="Basic and acidic residues" evidence="1">
    <location>
        <begin position="451"/>
        <end position="466"/>
    </location>
</feature>
<feature type="region of interest" description="Disordered" evidence="1">
    <location>
        <begin position="432"/>
        <end position="469"/>
    </location>
</feature>
<evidence type="ECO:0000256" key="1">
    <source>
        <dbReference type="SAM" id="MobiDB-lite"/>
    </source>
</evidence>
<keyword evidence="3" id="KW-1185">Reference proteome</keyword>
<name>A0AAE0ZE84_9GAST</name>
<gene>
    <name evidence="2" type="ORF">RRG08_056865</name>
</gene>
<accession>A0AAE0ZE84</accession>
<dbReference type="EMBL" id="JAWDGP010004194">
    <property type="protein sequence ID" value="KAK3766782.1"/>
    <property type="molecule type" value="Genomic_DNA"/>
</dbReference>
<evidence type="ECO:0000313" key="2">
    <source>
        <dbReference type="EMBL" id="KAK3766782.1"/>
    </source>
</evidence>
<feature type="region of interest" description="Disordered" evidence="1">
    <location>
        <begin position="109"/>
        <end position="130"/>
    </location>
</feature>
<comment type="caution">
    <text evidence="2">The sequence shown here is derived from an EMBL/GenBank/DDBJ whole genome shotgun (WGS) entry which is preliminary data.</text>
</comment>
<dbReference type="AlphaFoldDB" id="A0AAE0ZE84"/>
<protein>
    <submittedName>
        <fullName evidence="2">Uncharacterized protein</fullName>
    </submittedName>
</protein>